<keyword evidence="2" id="KW-1185">Reference proteome</keyword>
<evidence type="ECO:0000313" key="2">
    <source>
        <dbReference type="Proteomes" id="UP000017836"/>
    </source>
</evidence>
<dbReference type="AlphaFoldDB" id="U5CXX9"/>
<gene>
    <name evidence="1" type="ORF">AMTR_s00054p00203410</name>
</gene>
<dbReference type="Proteomes" id="UP000017836">
    <property type="component" value="Unassembled WGS sequence"/>
</dbReference>
<dbReference type="HOGENOM" id="CLU_2708137_0_0_1"/>
<protein>
    <submittedName>
        <fullName evidence="1">Uncharacterized protein</fullName>
    </submittedName>
</protein>
<name>U5CXX9_AMBTC</name>
<dbReference type="EMBL" id="KI392271">
    <property type="protein sequence ID" value="ERN18196.1"/>
    <property type="molecule type" value="Genomic_DNA"/>
</dbReference>
<proteinExistence type="predicted"/>
<dbReference type="Gramene" id="ERN18196">
    <property type="protein sequence ID" value="ERN18196"/>
    <property type="gene ID" value="AMTR_s00054p00203410"/>
</dbReference>
<organism evidence="1 2">
    <name type="scientific">Amborella trichopoda</name>
    <dbReference type="NCBI Taxonomy" id="13333"/>
    <lineage>
        <taxon>Eukaryota</taxon>
        <taxon>Viridiplantae</taxon>
        <taxon>Streptophyta</taxon>
        <taxon>Embryophyta</taxon>
        <taxon>Tracheophyta</taxon>
        <taxon>Spermatophyta</taxon>
        <taxon>Magnoliopsida</taxon>
        <taxon>Amborellales</taxon>
        <taxon>Amborellaceae</taxon>
        <taxon>Amborella</taxon>
    </lineage>
</organism>
<accession>U5CXX9</accession>
<sequence>MATVFKFTPTQIYTLHQNASKTNILHHLDSANHLTRLPISIPRSSTPRTSPFTEKLSAEIRERPMVVPSCSKV</sequence>
<evidence type="ECO:0000313" key="1">
    <source>
        <dbReference type="EMBL" id="ERN18196.1"/>
    </source>
</evidence>
<reference evidence="2" key="1">
    <citation type="journal article" date="2013" name="Science">
        <title>The Amborella genome and the evolution of flowering plants.</title>
        <authorList>
            <consortium name="Amborella Genome Project"/>
        </authorList>
    </citation>
    <scope>NUCLEOTIDE SEQUENCE [LARGE SCALE GENOMIC DNA]</scope>
</reference>